<dbReference type="Proteomes" id="UP001152798">
    <property type="component" value="Chromosome 1"/>
</dbReference>
<dbReference type="PANTHER" id="PTHR13528:SF2">
    <property type="entry name" value="LARGE RIBOSOMAL SUBUNIT PROTEIN BL28M"/>
    <property type="match status" value="1"/>
</dbReference>
<gene>
    <name evidence="1" type="ORF">NEZAVI_LOCUS432</name>
</gene>
<dbReference type="GO" id="GO:0005762">
    <property type="term" value="C:mitochondrial large ribosomal subunit"/>
    <property type="evidence" value="ECO:0007669"/>
    <property type="project" value="TreeGrafter"/>
</dbReference>
<sequence length="272" mass="32349">MTSRVSLASKLYKFTLPNILETQGKHLPESYKKFYKEWKFTQPQPVHYIPHQAKWYRNPNTGEVKPLQNTPIPVYFPPESNKGIWGGEAVIKGFQKRQRLKQRVPHFWVPHLIQSVVYSEILDKRMSVTVTQRTLDLIIKNYGFDHYVLKTKACDLQSTLALKLKKKMLLSLLKMDLYPEDPIKRDEIYNKYKHYLEEYTEEDIEWYGLTFSEALIKYEKQMDMKPIVPLKIKLRKEYLAHLEEEKNNPAQELLLDKKEGSWITKLNPFSKN</sequence>
<keyword evidence="2" id="KW-1185">Reference proteome</keyword>
<dbReference type="AlphaFoldDB" id="A0A9P0DZE9"/>
<evidence type="ECO:0000313" key="2">
    <source>
        <dbReference type="Proteomes" id="UP001152798"/>
    </source>
</evidence>
<protein>
    <recommendedName>
        <fullName evidence="3">39S ribosomal protein L28, mitochondrial</fullName>
    </recommendedName>
</protein>
<accession>A0A9P0DZE9</accession>
<dbReference type="GO" id="GO:0003735">
    <property type="term" value="F:structural constituent of ribosome"/>
    <property type="evidence" value="ECO:0007669"/>
    <property type="project" value="InterPro"/>
</dbReference>
<reference evidence="1" key="1">
    <citation type="submission" date="2022-01" db="EMBL/GenBank/DDBJ databases">
        <authorList>
            <person name="King R."/>
        </authorList>
    </citation>
    <scope>NUCLEOTIDE SEQUENCE</scope>
</reference>
<dbReference type="InterPro" id="IPR026569">
    <property type="entry name" value="Ribosomal_bL28"/>
</dbReference>
<evidence type="ECO:0008006" key="3">
    <source>
        <dbReference type="Google" id="ProtNLM"/>
    </source>
</evidence>
<dbReference type="PANTHER" id="PTHR13528">
    <property type="entry name" value="39S RIBOSOMAL PROTEIN L28, MITOCHONDRIAL"/>
    <property type="match status" value="1"/>
</dbReference>
<organism evidence="1 2">
    <name type="scientific">Nezara viridula</name>
    <name type="common">Southern green stink bug</name>
    <name type="synonym">Cimex viridulus</name>
    <dbReference type="NCBI Taxonomy" id="85310"/>
    <lineage>
        <taxon>Eukaryota</taxon>
        <taxon>Metazoa</taxon>
        <taxon>Ecdysozoa</taxon>
        <taxon>Arthropoda</taxon>
        <taxon>Hexapoda</taxon>
        <taxon>Insecta</taxon>
        <taxon>Pterygota</taxon>
        <taxon>Neoptera</taxon>
        <taxon>Paraneoptera</taxon>
        <taxon>Hemiptera</taxon>
        <taxon>Heteroptera</taxon>
        <taxon>Panheteroptera</taxon>
        <taxon>Pentatomomorpha</taxon>
        <taxon>Pentatomoidea</taxon>
        <taxon>Pentatomidae</taxon>
        <taxon>Pentatominae</taxon>
        <taxon>Nezara</taxon>
    </lineage>
</organism>
<dbReference type="EMBL" id="OV725077">
    <property type="protein sequence ID" value="CAH1388931.1"/>
    <property type="molecule type" value="Genomic_DNA"/>
</dbReference>
<proteinExistence type="predicted"/>
<evidence type="ECO:0000313" key="1">
    <source>
        <dbReference type="EMBL" id="CAH1388931.1"/>
    </source>
</evidence>
<name>A0A9P0DZE9_NEZVI</name>
<dbReference type="OrthoDB" id="361870at2759"/>